<evidence type="ECO:0000256" key="4">
    <source>
        <dbReference type="ARBA" id="ARBA00022989"/>
    </source>
</evidence>
<organism evidence="7 8">
    <name type="scientific">Prevotella koreensis</name>
    <dbReference type="NCBI Taxonomy" id="2490854"/>
    <lineage>
        <taxon>Bacteria</taxon>
        <taxon>Pseudomonadati</taxon>
        <taxon>Bacteroidota</taxon>
        <taxon>Bacteroidia</taxon>
        <taxon>Bacteroidales</taxon>
        <taxon>Prevotellaceae</taxon>
        <taxon>Prevotella</taxon>
    </lineage>
</organism>
<keyword evidence="3 6" id="KW-0812">Transmembrane</keyword>
<comment type="subcellular location">
    <subcellularLocation>
        <location evidence="1">Cell membrane</location>
    </subcellularLocation>
</comment>
<evidence type="ECO:0000256" key="6">
    <source>
        <dbReference type="SAM" id="Phobius"/>
    </source>
</evidence>
<dbReference type="AlphaFoldDB" id="A0A432LHQ2"/>
<dbReference type="Proteomes" id="UP000278983">
    <property type="component" value="Unassembled WGS sequence"/>
</dbReference>
<evidence type="ECO:0000256" key="1">
    <source>
        <dbReference type="ARBA" id="ARBA00004236"/>
    </source>
</evidence>
<dbReference type="GO" id="GO:0015081">
    <property type="term" value="F:sodium ion transmembrane transporter activity"/>
    <property type="evidence" value="ECO:0007669"/>
    <property type="project" value="InterPro"/>
</dbReference>
<feature type="transmembrane region" description="Helical" evidence="6">
    <location>
        <begin position="200"/>
        <end position="229"/>
    </location>
</feature>
<dbReference type="GO" id="GO:0036376">
    <property type="term" value="P:sodium ion export across plasma membrane"/>
    <property type="evidence" value="ECO:0007669"/>
    <property type="project" value="InterPro"/>
</dbReference>
<evidence type="ECO:0008006" key="9">
    <source>
        <dbReference type="Google" id="ProtNLM"/>
    </source>
</evidence>
<keyword evidence="8" id="KW-1185">Reference proteome</keyword>
<reference evidence="7 8" key="1">
    <citation type="submission" date="2018-12" db="EMBL/GenBank/DDBJ databases">
        <title>Genome sequencing of Prevotella sp. KCOM 3155 (= JS262).</title>
        <authorList>
            <person name="Kook J.-K."/>
            <person name="Park S.-N."/>
            <person name="Lim Y.K."/>
        </authorList>
    </citation>
    <scope>NUCLEOTIDE SEQUENCE [LARGE SCALE GENOMIC DNA]</scope>
    <source>
        <strain evidence="7 8">KCOM 3155</strain>
    </source>
</reference>
<evidence type="ECO:0000256" key="2">
    <source>
        <dbReference type="ARBA" id="ARBA00022475"/>
    </source>
</evidence>
<keyword evidence="5 6" id="KW-0472">Membrane</keyword>
<sequence>MKKLILTLAVLFTGIVMFAQGAKNIKINEVLTNNTASLQDDVGRHLPWLELANSSYSTYNVRGMFITTNRKVLDENLSAPERIKLMSPIPGEEERTQMAGQQHLILFLNSSPTAGKLHFSVRVTPGEPTWVALYDGNGIDLIDSISVPALGENKSYARTKDGSRQWDIKPAEAVTPGIGNYIEINESKIARLKRDDPHGIGITVLSMGIVFSCLILLYVFFTLFGKYIIASKKEKKEREKISKYPKIVEKKSDRNDNETADDVAIAVATLAINEELATYTAVIAMALKQYQDDIHDEESDVITITPHETRWHNSFNNL</sequence>
<accession>A0A432LHQ2</accession>
<evidence type="ECO:0000313" key="7">
    <source>
        <dbReference type="EMBL" id="RUL58653.1"/>
    </source>
</evidence>
<dbReference type="GO" id="GO:0005886">
    <property type="term" value="C:plasma membrane"/>
    <property type="evidence" value="ECO:0007669"/>
    <property type="project" value="UniProtKB-SubCell"/>
</dbReference>
<proteinExistence type="predicted"/>
<name>A0A432LHQ2_9BACT</name>
<evidence type="ECO:0000256" key="3">
    <source>
        <dbReference type="ARBA" id="ARBA00022692"/>
    </source>
</evidence>
<dbReference type="RefSeq" id="WP_126677749.1">
    <property type="nucleotide sequence ID" value="NZ_RYYU01000001.1"/>
</dbReference>
<comment type="caution">
    <text evidence="7">The sequence shown here is derived from an EMBL/GenBank/DDBJ whole genome shotgun (WGS) entry which is preliminary data.</text>
</comment>
<keyword evidence="2" id="KW-1003">Cell membrane</keyword>
<keyword evidence="4 6" id="KW-1133">Transmembrane helix</keyword>
<evidence type="ECO:0000256" key="5">
    <source>
        <dbReference type="ARBA" id="ARBA00023136"/>
    </source>
</evidence>
<dbReference type="OrthoDB" id="1446022at2"/>
<dbReference type="Pfam" id="PF04277">
    <property type="entry name" value="OAD_gamma"/>
    <property type="match status" value="1"/>
</dbReference>
<gene>
    <name evidence="7" type="ORF">EHV08_01940</name>
</gene>
<dbReference type="EMBL" id="RYYU01000001">
    <property type="protein sequence ID" value="RUL58653.1"/>
    <property type="molecule type" value="Genomic_DNA"/>
</dbReference>
<evidence type="ECO:0000313" key="8">
    <source>
        <dbReference type="Proteomes" id="UP000278983"/>
    </source>
</evidence>
<dbReference type="InterPro" id="IPR005899">
    <property type="entry name" value="Na_pump_deCOase"/>
</dbReference>
<protein>
    <recommendedName>
        <fullName evidence="9">Lamin tail domain-containing protein</fullName>
    </recommendedName>
</protein>